<dbReference type="AlphaFoldDB" id="A0A1B9FV24"/>
<dbReference type="GO" id="GO:0005783">
    <property type="term" value="C:endoplasmic reticulum"/>
    <property type="evidence" value="ECO:0007669"/>
    <property type="project" value="TreeGrafter"/>
</dbReference>
<evidence type="ECO:0000256" key="4">
    <source>
        <dbReference type="ARBA" id="ARBA00023002"/>
    </source>
</evidence>
<dbReference type="EMBL" id="CP144548">
    <property type="protein sequence ID" value="WVW87057.1"/>
    <property type="molecule type" value="Genomic_DNA"/>
</dbReference>
<protein>
    <recommendedName>
        <fullName evidence="7">Fe2OG dioxygenase domain-containing protein</fullName>
    </recommendedName>
</protein>
<dbReference type="SUPFAM" id="SSF51197">
    <property type="entry name" value="Clavaminate synthase-like"/>
    <property type="match status" value="1"/>
</dbReference>
<comment type="cofactor">
    <cofactor evidence="1">
        <name>L-ascorbate</name>
        <dbReference type="ChEBI" id="CHEBI:38290"/>
    </cofactor>
</comment>
<accession>A0A1B9FV24</accession>
<dbReference type="PANTHER" id="PTHR10869">
    <property type="entry name" value="PROLYL 4-HYDROXYLASE ALPHA SUBUNIT"/>
    <property type="match status" value="1"/>
</dbReference>
<dbReference type="KEGG" id="kbi:30212658"/>
<dbReference type="PANTHER" id="PTHR10869:SF236">
    <property type="entry name" value="PROLYL 4-HYDROXYLASE ALPHA SUBUNIT DOMAIN-CONTAINING PROTEIN"/>
    <property type="match status" value="1"/>
</dbReference>
<dbReference type="InterPro" id="IPR006620">
    <property type="entry name" value="Pro_4_hyd_alph"/>
</dbReference>
<name>A0A1B9FV24_9TREE</name>
<reference evidence="8" key="3">
    <citation type="submission" date="2014-01" db="EMBL/GenBank/DDBJ databases">
        <title>Evolution of pathogenesis and genome organization in the Tremellales.</title>
        <authorList>
            <person name="Cuomo C."/>
            <person name="Litvintseva A."/>
            <person name="Heitman J."/>
            <person name="Chen Y."/>
            <person name="Sun S."/>
            <person name="Springer D."/>
            <person name="Dromer F."/>
            <person name="Young S."/>
            <person name="Zeng Q."/>
            <person name="Chapman S."/>
            <person name="Gujja S."/>
            <person name="Saif S."/>
            <person name="Birren B."/>
        </authorList>
    </citation>
    <scope>NUCLEOTIDE SEQUENCE</scope>
    <source>
        <strain evidence="8">CBS 10118</strain>
    </source>
</reference>
<keyword evidence="5" id="KW-0408">Iron</keyword>
<evidence type="ECO:0000256" key="5">
    <source>
        <dbReference type="ARBA" id="ARBA00023004"/>
    </source>
</evidence>
<sequence>MPSPTFPNINPKTNLTVKTVLPSQIYTIDDFFTASEVKAVRSWMDGVVMEGPKPPGKGEAERTARRGSLNSPEIAQILLNLISPYIPLLSPRYTSSPPALSPNIRIYHYPSGTYFRTHYDSPTLDPISRRLSCWTILIYISECKGGATAFYTHTHDTGSSKKTKSKNQSKQKGEGEKVSVDPKAGRLLLHWHGMSGGGCLKHEGEEVKGGDKWVLRTDILA</sequence>
<dbReference type="GeneID" id="30212658"/>
<dbReference type="GO" id="GO:0004656">
    <property type="term" value="F:procollagen-proline 4-dioxygenase activity"/>
    <property type="evidence" value="ECO:0007669"/>
    <property type="project" value="TreeGrafter"/>
</dbReference>
<proteinExistence type="predicted"/>
<organism evidence="8">
    <name type="scientific">Kwoniella bestiolae CBS 10118</name>
    <dbReference type="NCBI Taxonomy" id="1296100"/>
    <lineage>
        <taxon>Eukaryota</taxon>
        <taxon>Fungi</taxon>
        <taxon>Dikarya</taxon>
        <taxon>Basidiomycota</taxon>
        <taxon>Agaricomycotina</taxon>
        <taxon>Tremellomycetes</taxon>
        <taxon>Tremellales</taxon>
        <taxon>Cryptococcaceae</taxon>
        <taxon>Kwoniella</taxon>
    </lineage>
</organism>
<dbReference type="OrthoDB" id="69177at2759"/>
<evidence type="ECO:0000313" key="10">
    <source>
        <dbReference type="Proteomes" id="UP000092730"/>
    </source>
</evidence>
<reference evidence="8" key="1">
    <citation type="submission" date="2013-07" db="EMBL/GenBank/DDBJ databases">
        <title>The Genome Sequence of Cryptococcus bestiolae CBS10118.</title>
        <authorList>
            <consortium name="The Broad Institute Genome Sequencing Platform"/>
            <person name="Cuomo C."/>
            <person name="Litvintseva A."/>
            <person name="Chen Y."/>
            <person name="Heitman J."/>
            <person name="Sun S."/>
            <person name="Springer D."/>
            <person name="Dromer F."/>
            <person name="Young S.K."/>
            <person name="Zeng Q."/>
            <person name="Gargeya S."/>
            <person name="Fitzgerald M."/>
            <person name="Abouelleil A."/>
            <person name="Alvarado L."/>
            <person name="Berlin A.M."/>
            <person name="Chapman S.B."/>
            <person name="Dewar J."/>
            <person name="Goldberg J."/>
            <person name="Griggs A."/>
            <person name="Gujja S."/>
            <person name="Hansen M."/>
            <person name="Howarth C."/>
            <person name="Imamovic A."/>
            <person name="Larimer J."/>
            <person name="McCowan C."/>
            <person name="Murphy C."/>
            <person name="Pearson M."/>
            <person name="Priest M."/>
            <person name="Roberts A."/>
            <person name="Saif S."/>
            <person name="Shea T."/>
            <person name="Sykes S."/>
            <person name="Wortman J."/>
            <person name="Nusbaum C."/>
            <person name="Birren B."/>
        </authorList>
    </citation>
    <scope>NUCLEOTIDE SEQUENCE [LARGE SCALE GENOMIC DNA]</scope>
    <source>
        <strain evidence="8">CBS 10118</strain>
    </source>
</reference>
<reference evidence="9" key="2">
    <citation type="submission" date="2013-07" db="EMBL/GenBank/DDBJ databases">
        <authorList>
            <consortium name="The Broad Institute Genome Sequencing Platform"/>
            <person name="Cuomo C."/>
            <person name="Litvintseva A."/>
            <person name="Chen Y."/>
            <person name="Heitman J."/>
            <person name="Sun S."/>
            <person name="Springer D."/>
            <person name="Dromer F."/>
            <person name="Young S.K."/>
            <person name="Zeng Q."/>
            <person name="Gargeya S."/>
            <person name="Fitzgerald M."/>
            <person name="Abouelleil A."/>
            <person name="Alvarado L."/>
            <person name="Berlin A.M."/>
            <person name="Chapman S.B."/>
            <person name="Dewar J."/>
            <person name="Goldberg J."/>
            <person name="Griggs A."/>
            <person name="Gujja S."/>
            <person name="Hansen M."/>
            <person name="Howarth C."/>
            <person name="Imamovic A."/>
            <person name="Larimer J."/>
            <person name="McCowan C."/>
            <person name="Murphy C."/>
            <person name="Pearson M."/>
            <person name="Priest M."/>
            <person name="Roberts A."/>
            <person name="Saif S."/>
            <person name="Shea T."/>
            <person name="Sykes S."/>
            <person name="Wortman J."/>
            <person name="Nusbaum C."/>
            <person name="Birren B."/>
        </authorList>
    </citation>
    <scope>NUCLEOTIDE SEQUENCE</scope>
    <source>
        <strain evidence="9">CBS 10118</strain>
    </source>
</reference>
<dbReference type="InterPro" id="IPR044862">
    <property type="entry name" value="Pro_4_hyd_alph_FE2OG_OXY"/>
</dbReference>
<evidence type="ECO:0000313" key="8">
    <source>
        <dbReference type="EMBL" id="OCF22608.1"/>
    </source>
</evidence>
<dbReference type="InterPro" id="IPR005123">
    <property type="entry name" value="Oxoglu/Fe-dep_dioxygenase_dom"/>
</dbReference>
<keyword evidence="4" id="KW-0560">Oxidoreductase</keyword>
<evidence type="ECO:0000259" key="7">
    <source>
        <dbReference type="PROSITE" id="PS51471"/>
    </source>
</evidence>
<evidence type="ECO:0000256" key="3">
    <source>
        <dbReference type="ARBA" id="ARBA00022964"/>
    </source>
</evidence>
<dbReference type="Pfam" id="PF13640">
    <property type="entry name" value="2OG-FeII_Oxy_3"/>
    <property type="match status" value="1"/>
</dbReference>
<dbReference type="SMART" id="SM00702">
    <property type="entry name" value="P4Hc"/>
    <property type="match status" value="1"/>
</dbReference>
<feature type="domain" description="Fe2OG dioxygenase" evidence="7">
    <location>
        <begin position="98"/>
        <end position="221"/>
    </location>
</feature>
<evidence type="ECO:0000313" key="9">
    <source>
        <dbReference type="EMBL" id="WVW87057.1"/>
    </source>
</evidence>
<reference evidence="9" key="4">
    <citation type="submission" date="2024-02" db="EMBL/GenBank/DDBJ databases">
        <title>Comparative genomics of Cryptococcus and Kwoniella reveals pathogenesis evolution and contrasting modes of karyotype evolution via chromosome fusion or intercentromeric recombination.</title>
        <authorList>
            <person name="Coelho M.A."/>
            <person name="David-Palma M."/>
            <person name="Shea T."/>
            <person name="Bowers K."/>
            <person name="McGinley-Smith S."/>
            <person name="Mohammad A.W."/>
            <person name="Gnirke A."/>
            <person name="Yurkov A.M."/>
            <person name="Nowrousian M."/>
            <person name="Sun S."/>
            <person name="Cuomo C.A."/>
            <person name="Heitman J."/>
        </authorList>
    </citation>
    <scope>NUCLEOTIDE SEQUENCE</scope>
    <source>
        <strain evidence="9">CBS 10118</strain>
    </source>
</reference>
<dbReference type="RefSeq" id="XP_019043678.1">
    <property type="nucleotide sequence ID" value="XM_019194842.1"/>
</dbReference>
<feature type="region of interest" description="Disordered" evidence="6">
    <location>
        <begin position="152"/>
        <end position="179"/>
    </location>
</feature>
<dbReference type="GO" id="GO:0005506">
    <property type="term" value="F:iron ion binding"/>
    <property type="evidence" value="ECO:0007669"/>
    <property type="project" value="InterPro"/>
</dbReference>
<dbReference type="PROSITE" id="PS51471">
    <property type="entry name" value="FE2OG_OXY"/>
    <property type="match status" value="1"/>
</dbReference>
<gene>
    <name evidence="8" type="ORF">I302_08259</name>
    <name evidence="9" type="ORF">I302_109114</name>
</gene>
<keyword evidence="3" id="KW-0223">Dioxygenase</keyword>
<dbReference type="EMBL" id="KI894025">
    <property type="protein sequence ID" value="OCF22608.1"/>
    <property type="molecule type" value="Genomic_DNA"/>
</dbReference>
<dbReference type="VEuPathDB" id="FungiDB:I302_08259"/>
<keyword evidence="2" id="KW-0479">Metal-binding</keyword>
<dbReference type="Proteomes" id="UP000092730">
    <property type="component" value="Chromosome 8"/>
</dbReference>
<dbReference type="InterPro" id="IPR045054">
    <property type="entry name" value="P4HA-like"/>
</dbReference>
<dbReference type="GO" id="GO:0031418">
    <property type="term" value="F:L-ascorbic acid binding"/>
    <property type="evidence" value="ECO:0007669"/>
    <property type="project" value="InterPro"/>
</dbReference>
<evidence type="ECO:0000256" key="1">
    <source>
        <dbReference type="ARBA" id="ARBA00001961"/>
    </source>
</evidence>
<evidence type="ECO:0000256" key="6">
    <source>
        <dbReference type="SAM" id="MobiDB-lite"/>
    </source>
</evidence>
<evidence type="ECO:0000256" key="2">
    <source>
        <dbReference type="ARBA" id="ARBA00022723"/>
    </source>
</evidence>
<keyword evidence="10" id="KW-1185">Reference proteome</keyword>
<dbReference type="Gene3D" id="2.60.120.620">
    <property type="entry name" value="q2cbj1_9rhob like domain"/>
    <property type="match status" value="1"/>
</dbReference>